<proteinExistence type="predicted"/>
<keyword evidence="1" id="KW-0472">Membrane</keyword>
<evidence type="ECO:0000313" key="2">
    <source>
        <dbReference type="EMBL" id="RYR31576.1"/>
    </source>
</evidence>
<dbReference type="EMBL" id="SDMP01000011">
    <property type="protein sequence ID" value="RYR31576.1"/>
    <property type="molecule type" value="Genomic_DNA"/>
</dbReference>
<evidence type="ECO:0000313" key="3">
    <source>
        <dbReference type="Proteomes" id="UP000289738"/>
    </source>
</evidence>
<dbReference type="AlphaFoldDB" id="A0A445AYX3"/>
<feature type="transmembrane region" description="Helical" evidence="1">
    <location>
        <begin position="12"/>
        <end position="31"/>
    </location>
</feature>
<gene>
    <name evidence="2" type="ORF">Ahy_B01g056402</name>
</gene>
<evidence type="ECO:0000256" key="1">
    <source>
        <dbReference type="SAM" id="Phobius"/>
    </source>
</evidence>
<keyword evidence="1" id="KW-1133">Transmembrane helix</keyword>
<sequence length="101" mass="11661">MKGQFLHSFEHTMSFMITTLAIKACYSEMIVVYEIQETANRSLLALLCTVSLLFLPLYFVFVTHEDPEAREKFNVTVVKPSQHVNSLCDENKIRTNMSHEC</sequence>
<comment type="caution">
    <text evidence="2">The sequence shown here is derived from an EMBL/GenBank/DDBJ whole genome shotgun (WGS) entry which is preliminary data.</text>
</comment>
<reference evidence="2 3" key="1">
    <citation type="submission" date="2019-01" db="EMBL/GenBank/DDBJ databases">
        <title>Sequencing of cultivated peanut Arachis hypogaea provides insights into genome evolution and oil improvement.</title>
        <authorList>
            <person name="Chen X."/>
        </authorList>
    </citation>
    <scope>NUCLEOTIDE SEQUENCE [LARGE SCALE GENOMIC DNA]</scope>
    <source>
        <strain evidence="3">cv. Fuhuasheng</strain>
        <tissue evidence="2">Leaves</tissue>
    </source>
</reference>
<accession>A0A445AYX3</accession>
<organism evidence="2 3">
    <name type="scientific">Arachis hypogaea</name>
    <name type="common">Peanut</name>
    <dbReference type="NCBI Taxonomy" id="3818"/>
    <lineage>
        <taxon>Eukaryota</taxon>
        <taxon>Viridiplantae</taxon>
        <taxon>Streptophyta</taxon>
        <taxon>Embryophyta</taxon>
        <taxon>Tracheophyta</taxon>
        <taxon>Spermatophyta</taxon>
        <taxon>Magnoliopsida</taxon>
        <taxon>eudicotyledons</taxon>
        <taxon>Gunneridae</taxon>
        <taxon>Pentapetalae</taxon>
        <taxon>rosids</taxon>
        <taxon>fabids</taxon>
        <taxon>Fabales</taxon>
        <taxon>Fabaceae</taxon>
        <taxon>Papilionoideae</taxon>
        <taxon>50 kb inversion clade</taxon>
        <taxon>dalbergioids sensu lato</taxon>
        <taxon>Dalbergieae</taxon>
        <taxon>Pterocarpus clade</taxon>
        <taxon>Arachis</taxon>
    </lineage>
</organism>
<name>A0A445AYX3_ARAHY</name>
<keyword evidence="3" id="KW-1185">Reference proteome</keyword>
<keyword evidence="1" id="KW-0812">Transmembrane</keyword>
<dbReference type="Proteomes" id="UP000289738">
    <property type="component" value="Chromosome B01"/>
</dbReference>
<feature type="transmembrane region" description="Helical" evidence="1">
    <location>
        <begin position="43"/>
        <end position="61"/>
    </location>
</feature>
<protein>
    <submittedName>
        <fullName evidence="2">Uncharacterized protein</fullName>
    </submittedName>
</protein>